<sequence length="453" mass="46515">MMRRTAVVAAAVAVAIAAPGMANAQAPSNPSGDPSLDWLYGQNSDFAGGNGSLGSVGSSGSGFKDAFYNPPANIASLANGAIIRERVVQPIPIIGGLTKQLAYKSTDSHGKPIVTVTTVFTPAGCNSGAGGSLGSLSAGSSGGGDCVGKGKLVSYQHATNSLGMKCQPSVIFSENNPINALSVAVPFLQQTLARGYTVSAPDTNGPLGSFIAGYSEGHSVLDGIRATEAHLGLSADTEVALVGQSGGAHATAWGAQLKDKYAPELNVISAAMAGPPLDILATGNANNGKNQVSYLYFAAVVGLFREFPQEAQPNGFFTAEGKEIVKKYGDACMLGEGMNGYSGIPLQSLTNWPDQQDPIPSWPPALQVGLDNQAAKPGEIPTDIPMLIIHGNEDQIVPVGSTTAMVGKYCAGGATVDYRIVPGGHVDTSINHWPDLLDYTGDRFAHKAPGNTC</sequence>
<evidence type="ECO:0000256" key="1">
    <source>
        <dbReference type="SAM" id="SignalP"/>
    </source>
</evidence>
<dbReference type="InterPro" id="IPR005152">
    <property type="entry name" value="Lipase_secreted"/>
</dbReference>
<dbReference type="SUPFAM" id="SSF53474">
    <property type="entry name" value="alpha/beta-Hydrolases"/>
    <property type="match status" value="1"/>
</dbReference>
<feature type="signal peptide" evidence="1">
    <location>
        <begin position="1"/>
        <end position="24"/>
    </location>
</feature>
<proteinExistence type="predicted"/>
<reference evidence="3" key="1">
    <citation type="journal article" date="2019" name="Int. J. Syst. Evol. Microbiol.">
        <title>The Global Catalogue of Microorganisms (GCM) 10K type strain sequencing project: providing services to taxonomists for standard genome sequencing and annotation.</title>
        <authorList>
            <consortium name="The Broad Institute Genomics Platform"/>
            <consortium name="The Broad Institute Genome Sequencing Center for Infectious Disease"/>
            <person name="Wu L."/>
            <person name="Ma J."/>
        </authorList>
    </citation>
    <scope>NUCLEOTIDE SEQUENCE [LARGE SCALE GENOMIC DNA]</scope>
    <source>
        <strain evidence="3">ICMP 19430</strain>
    </source>
</reference>
<dbReference type="Gene3D" id="3.40.50.1820">
    <property type="entry name" value="alpha/beta hydrolase"/>
    <property type="match status" value="1"/>
</dbReference>
<evidence type="ECO:0000313" key="3">
    <source>
        <dbReference type="Proteomes" id="UP001596484"/>
    </source>
</evidence>
<dbReference type="RefSeq" id="WP_378404722.1">
    <property type="nucleotide sequence ID" value="NZ_JBHTCS010000013.1"/>
</dbReference>
<dbReference type="PIRSF" id="PIRSF029171">
    <property type="entry name" value="Esterase_LipA"/>
    <property type="match status" value="1"/>
</dbReference>
<keyword evidence="1" id="KW-0732">Signal</keyword>
<dbReference type="PANTHER" id="PTHR34853:SF1">
    <property type="entry name" value="LIPASE 5"/>
    <property type="match status" value="1"/>
</dbReference>
<name>A0ABW2RYG4_9NOCA</name>
<comment type="caution">
    <text evidence="2">The sequence shown here is derived from an EMBL/GenBank/DDBJ whole genome shotgun (WGS) entry which is preliminary data.</text>
</comment>
<dbReference type="Gene3D" id="1.10.260.130">
    <property type="match status" value="1"/>
</dbReference>
<dbReference type="EMBL" id="JBHTCS010000013">
    <property type="protein sequence ID" value="MFC7448549.1"/>
    <property type="molecule type" value="Genomic_DNA"/>
</dbReference>
<dbReference type="Pfam" id="PF03583">
    <property type="entry name" value="LIP"/>
    <property type="match status" value="1"/>
</dbReference>
<accession>A0ABW2RYG4</accession>
<dbReference type="InterPro" id="IPR029058">
    <property type="entry name" value="AB_hydrolase_fold"/>
</dbReference>
<gene>
    <name evidence="2" type="ORF">ACFQS9_11690</name>
</gene>
<organism evidence="2 3">
    <name type="scientific">Rhodococcus daqingensis</name>
    <dbReference type="NCBI Taxonomy" id="2479363"/>
    <lineage>
        <taxon>Bacteria</taxon>
        <taxon>Bacillati</taxon>
        <taxon>Actinomycetota</taxon>
        <taxon>Actinomycetes</taxon>
        <taxon>Mycobacteriales</taxon>
        <taxon>Nocardiaceae</taxon>
        <taxon>Rhodococcus</taxon>
    </lineage>
</organism>
<evidence type="ECO:0000313" key="2">
    <source>
        <dbReference type="EMBL" id="MFC7448549.1"/>
    </source>
</evidence>
<keyword evidence="3" id="KW-1185">Reference proteome</keyword>
<protein>
    <submittedName>
        <fullName evidence="2">Lipase family protein</fullName>
    </submittedName>
</protein>
<feature type="chain" id="PRO_5045850644" evidence="1">
    <location>
        <begin position="25"/>
        <end position="453"/>
    </location>
</feature>
<dbReference type="Proteomes" id="UP001596484">
    <property type="component" value="Unassembled WGS sequence"/>
</dbReference>
<dbReference type="PANTHER" id="PTHR34853">
    <property type="match status" value="1"/>
</dbReference>